<sequence length="394" mass="39503">MPVTARRDRPPAPAAAVAAAMLAAMAAAPAQAHAPPWTPGHIAIPWTFEPWVLACLAASAGAYAFGLARLWRKAGRGRGVGVGRAAAFYAGLLALVAALVSPLDALGGLLFSAHMVQHEMLMIVAAPLLVLGRPLAVWAWALPAAASGGIARACRGPVLGRIWDALTYAPAAWALHGIALWAWHVPALFQAALADDGIHTLQHASFFVTALLFWWAPLGAQSRAGQGASMLYLFTTMVHTGALGALLTLSPTLWYPAYGDSAAALGFDPLEDQQLGGLVMWVPAGIAYLATGLAVAARALNRGGAPGRARRTGGQFFGVPGAGAAEGACGAAAPCPSGAAGAGLAGAAGTDLSPSAAGAAGAGAPGTAGTDRSPDGTFSITPPVPGFDATGRPM</sequence>
<feature type="transmembrane region" description="Helical" evidence="7">
    <location>
        <begin position="82"/>
        <end position="100"/>
    </location>
</feature>
<protein>
    <recommendedName>
        <fullName evidence="11">Cytochrome c oxidase assembly protein</fullName>
    </recommendedName>
</protein>
<feature type="region of interest" description="Disordered" evidence="6">
    <location>
        <begin position="355"/>
        <end position="394"/>
    </location>
</feature>
<evidence type="ECO:0008006" key="11">
    <source>
        <dbReference type="Google" id="ProtNLM"/>
    </source>
</evidence>
<evidence type="ECO:0000256" key="6">
    <source>
        <dbReference type="SAM" id="MobiDB-lite"/>
    </source>
</evidence>
<feature type="chain" id="PRO_5045196129" description="Cytochrome c oxidase assembly protein" evidence="8">
    <location>
        <begin position="33"/>
        <end position="394"/>
    </location>
</feature>
<dbReference type="EMBL" id="BAABFO010000007">
    <property type="protein sequence ID" value="GAA4330409.1"/>
    <property type="molecule type" value="Genomic_DNA"/>
</dbReference>
<name>A0ABP8GVB1_9BURK</name>
<feature type="transmembrane region" description="Helical" evidence="7">
    <location>
        <begin position="162"/>
        <end position="183"/>
    </location>
</feature>
<dbReference type="Proteomes" id="UP001501671">
    <property type="component" value="Unassembled WGS sequence"/>
</dbReference>
<evidence type="ECO:0000256" key="2">
    <source>
        <dbReference type="ARBA" id="ARBA00022475"/>
    </source>
</evidence>
<accession>A0ABP8GVB1</accession>
<evidence type="ECO:0000256" key="7">
    <source>
        <dbReference type="SAM" id="Phobius"/>
    </source>
</evidence>
<keyword evidence="2" id="KW-1003">Cell membrane</keyword>
<feature type="transmembrane region" description="Helical" evidence="7">
    <location>
        <begin position="278"/>
        <end position="300"/>
    </location>
</feature>
<feature type="signal peptide" evidence="8">
    <location>
        <begin position="1"/>
        <end position="32"/>
    </location>
</feature>
<organism evidence="9 10">
    <name type="scientific">Pigmentiphaga soli</name>
    <dbReference type="NCBI Taxonomy" id="1007095"/>
    <lineage>
        <taxon>Bacteria</taxon>
        <taxon>Pseudomonadati</taxon>
        <taxon>Pseudomonadota</taxon>
        <taxon>Betaproteobacteria</taxon>
        <taxon>Burkholderiales</taxon>
        <taxon>Alcaligenaceae</taxon>
        <taxon>Pigmentiphaga</taxon>
    </lineage>
</organism>
<reference evidence="10" key="1">
    <citation type="journal article" date="2019" name="Int. J. Syst. Evol. Microbiol.">
        <title>The Global Catalogue of Microorganisms (GCM) 10K type strain sequencing project: providing services to taxonomists for standard genome sequencing and annotation.</title>
        <authorList>
            <consortium name="The Broad Institute Genomics Platform"/>
            <consortium name="The Broad Institute Genome Sequencing Center for Infectious Disease"/>
            <person name="Wu L."/>
            <person name="Ma J."/>
        </authorList>
    </citation>
    <scope>NUCLEOTIDE SEQUENCE [LARGE SCALE GENOMIC DNA]</scope>
    <source>
        <strain evidence="10">JCM 17666</strain>
    </source>
</reference>
<keyword evidence="4 7" id="KW-1133">Transmembrane helix</keyword>
<evidence type="ECO:0000313" key="10">
    <source>
        <dbReference type="Proteomes" id="UP001501671"/>
    </source>
</evidence>
<evidence type="ECO:0000256" key="1">
    <source>
        <dbReference type="ARBA" id="ARBA00004651"/>
    </source>
</evidence>
<keyword evidence="5 7" id="KW-0472">Membrane</keyword>
<evidence type="ECO:0000256" key="4">
    <source>
        <dbReference type="ARBA" id="ARBA00022989"/>
    </source>
</evidence>
<evidence type="ECO:0000313" key="9">
    <source>
        <dbReference type="EMBL" id="GAA4330409.1"/>
    </source>
</evidence>
<feature type="transmembrane region" description="Helical" evidence="7">
    <location>
        <begin position="232"/>
        <end position="258"/>
    </location>
</feature>
<keyword evidence="8" id="KW-0732">Signal</keyword>
<feature type="transmembrane region" description="Helical" evidence="7">
    <location>
        <begin position="51"/>
        <end position="70"/>
    </location>
</feature>
<evidence type="ECO:0000256" key="8">
    <source>
        <dbReference type="SAM" id="SignalP"/>
    </source>
</evidence>
<proteinExistence type="predicted"/>
<comment type="subcellular location">
    <subcellularLocation>
        <location evidence="1">Cell membrane</location>
        <topology evidence="1">Multi-pass membrane protein</topology>
    </subcellularLocation>
</comment>
<keyword evidence="10" id="KW-1185">Reference proteome</keyword>
<keyword evidence="3 7" id="KW-0812">Transmembrane</keyword>
<feature type="transmembrane region" description="Helical" evidence="7">
    <location>
        <begin position="203"/>
        <end position="220"/>
    </location>
</feature>
<dbReference type="Pfam" id="PF09678">
    <property type="entry name" value="Caa3_CtaG"/>
    <property type="match status" value="1"/>
</dbReference>
<dbReference type="InterPro" id="IPR019108">
    <property type="entry name" value="Caa3_assmbl_CtaG-rel"/>
</dbReference>
<comment type="caution">
    <text evidence="9">The sequence shown here is derived from an EMBL/GenBank/DDBJ whole genome shotgun (WGS) entry which is preliminary data.</text>
</comment>
<feature type="transmembrane region" description="Helical" evidence="7">
    <location>
        <begin position="120"/>
        <end position="141"/>
    </location>
</feature>
<evidence type="ECO:0000256" key="5">
    <source>
        <dbReference type="ARBA" id="ARBA00023136"/>
    </source>
</evidence>
<gene>
    <name evidence="9" type="ORF">GCM10023144_18070</name>
</gene>
<evidence type="ECO:0000256" key="3">
    <source>
        <dbReference type="ARBA" id="ARBA00022692"/>
    </source>
</evidence>